<comment type="similarity">
    <text evidence="1">Belongs to the ARG7 family.</text>
</comment>
<dbReference type="Pfam" id="PF02519">
    <property type="entry name" value="Auxin_inducible"/>
    <property type="match status" value="1"/>
</dbReference>
<comment type="caution">
    <text evidence="2">The sequence shown here is derived from an EMBL/GenBank/DDBJ whole genome shotgun (WGS) entry which is preliminary data.</text>
</comment>
<evidence type="ECO:0000313" key="3">
    <source>
        <dbReference type="Proteomes" id="UP001188597"/>
    </source>
</evidence>
<gene>
    <name evidence="2" type="ORF">RJ639_045266</name>
</gene>
<organism evidence="2 3">
    <name type="scientific">Escallonia herrerae</name>
    <dbReference type="NCBI Taxonomy" id="1293975"/>
    <lineage>
        <taxon>Eukaryota</taxon>
        <taxon>Viridiplantae</taxon>
        <taxon>Streptophyta</taxon>
        <taxon>Embryophyta</taxon>
        <taxon>Tracheophyta</taxon>
        <taxon>Spermatophyta</taxon>
        <taxon>Magnoliopsida</taxon>
        <taxon>eudicotyledons</taxon>
        <taxon>Gunneridae</taxon>
        <taxon>Pentapetalae</taxon>
        <taxon>asterids</taxon>
        <taxon>campanulids</taxon>
        <taxon>Escalloniales</taxon>
        <taxon>Escalloniaceae</taxon>
        <taxon>Escallonia</taxon>
    </lineage>
</organism>
<dbReference type="PANTHER" id="PTHR31374:SF32">
    <property type="entry name" value="SAUR FAMILY PROTEIN"/>
    <property type="match status" value="1"/>
</dbReference>
<keyword evidence="3" id="KW-1185">Reference proteome</keyword>
<sequence length="106" mass="11758">MGVRGSKLGRIMGAPPGVRRLRSGPHQVLAPRGYVPISVGVNDETRRFIVHTTALGDAEFLQFLGRSAEEYGFCNQGILRIPYEANAFEEWMSKGAKQKSIRVRPT</sequence>
<dbReference type="AlphaFoldDB" id="A0AA89B231"/>
<dbReference type="Proteomes" id="UP001188597">
    <property type="component" value="Unassembled WGS sequence"/>
</dbReference>
<evidence type="ECO:0000256" key="1">
    <source>
        <dbReference type="ARBA" id="ARBA00006974"/>
    </source>
</evidence>
<dbReference type="EMBL" id="JAVXUP010000727">
    <property type="protein sequence ID" value="KAK3022127.1"/>
    <property type="molecule type" value="Genomic_DNA"/>
</dbReference>
<evidence type="ECO:0000313" key="2">
    <source>
        <dbReference type="EMBL" id="KAK3022127.1"/>
    </source>
</evidence>
<accession>A0AA89B231</accession>
<dbReference type="PANTHER" id="PTHR31374">
    <property type="entry name" value="AUXIN-INDUCED PROTEIN-LIKE-RELATED"/>
    <property type="match status" value="1"/>
</dbReference>
<dbReference type="InterPro" id="IPR003676">
    <property type="entry name" value="SAUR_fam"/>
</dbReference>
<evidence type="ECO:0008006" key="4">
    <source>
        <dbReference type="Google" id="ProtNLM"/>
    </source>
</evidence>
<proteinExistence type="inferred from homology"/>
<dbReference type="GO" id="GO:0009733">
    <property type="term" value="P:response to auxin"/>
    <property type="evidence" value="ECO:0007669"/>
    <property type="project" value="InterPro"/>
</dbReference>
<reference evidence="2" key="1">
    <citation type="submission" date="2022-12" db="EMBL/GenBank/DDBJ databases">
        <title>Draft genome assemblies for two species of Escallonia (Escalloniales).</title>
        <authorList>
            <person name="Chanderbali A."/>
            <person name="Dervinis C."/>
            <person name="Anghel I."/>
            <person name="Soltis D."/>
            <person name="Soltis P."/>
            <person name="Zapata F."/>
        </authorList>
    </citation>
    <scope>NUCLEOTIDE SEQUENCE</scope>
    <source>
        <strain evidence="2">UCBG64.0493</strain>
        <tissue evidence="2">Leaf</tissue>
    </source>
</reference>
<name>A0AA89B231_9ASTE</name>
<protein>
    <recommendedName>
        <fullName evidence="4">Small auxin up regulated protein</fullName>
    </recommendedName>
</protein>